<dbReference type="EMBL" id="JARKIB010000003">
    <property type="protein sequence ID" value="KAJ7782657.1"/>
    <property type="molecule type" value="Genomic_DNA"/>
</dbReference>
<reference evidence="1" key="1">
    <citation type="submission" date="2023-03" db="EMBL/GenBank/DDBJ databases">
        <title>Massive genome expansion in bonnet fungi (Mycena s.s.) driven by repeated elements and novel gene families across ecological guilds.</title>
        <authorList>
            <consortium name="Lawrence Berkeley National Laboratory"/>
            <person name="Harder C.B."/>
            <person name="Miyauchi S."/>
            <person name="Viragh M."/>
            <person name="Kuo A."/>
            <person name="Thoen E."/>
            <person name="Andreopoulos B."/>
            <person name="Lu D."/>
            <person name="Skrede I."/>
            <person name="Drula E."/>
            <person name="Henrissat B."/>
            <person name="Morin E."/>
            <person name="Kohler A."/>
            <person name="Barry K."/>
            <person name="LaButti K."/>
            <person name="Morin E."/>
            <person name="Salamov A."/>
            <person name="Lipzen A."/>
            <person name="Mereny Z."/>
            <person name="Hegedus B."/>
            <person name="Baldrian P."/>
            <person name="Stursova M."/>
            <person name="Weitz H."/>
            <person name="Taylor A."/>
            <person name="Grigoriev I.V."/>
            <person name="Nagy L.G."/>
            <person name="Martin F."/>
            <person name="Kauserud H."/>
        </authorList>
    </citation>
    <scope>NUCLEOTIDE SEQUENCE</scope>
    <source>
        <strain evidence="1">CBHHK182m</strain>
    </source>
</reference>
<organism evidence="1 2">
    <name type="scientific">Mycena metata</name>
    <dbReference type="NCBI Taxonomy" id="1033252"/>
    <lineage>
        <taxon>Eukaryota</taxon>
        <taxon>Fungi</taxon>
        <taxon>Dikarya</taxon>
        <taxon>Basidiomycota</taxon>
        <taxon>Agaricomycotina</taxon>
        <taxon>Agaricomycetes</taxon>
        <taxon>Agaricomycetidae</taxon>
        <taxon>Agaricales</taxon>
        <taxon>Marasmiineae</taxon>
        <taxon>Mycenaceae</taxon>
        <taxon>Mycena</taxon>
    </lineage>
</organism>
<gene>
    <name evidence="1" type="ORF">B0H16DRAFT_1493884</name>
</gene>
<evidence type="ECO:0000313" key="1">
    <source>
        <dbReference type="EMBL" id="KAJ7782657.1"/>
    </source>
</evidence>
<proteinExistence type="predicted"/>
<keyword evidence="2" id="KW-1185">Reference proteome</keyword>
<dbReference type="AlphaFoldDB" id="A0AAD7KDS3"/>
<sequence>MSVTITQLEPAARKPRARALSLVLVAKSSPFLDIPTELGLEILELGLTHTSFSTLAAVSKTLNSLISTILYRHVVLNSVETLSLFSRTAQSKSQHFLDAHIKTLAVTIEPWCFTSAKRIELEGILAACTGLHALFIPLPGILTNPLSRHPLHRTLPSEVTVQSFDTAPLFEWDSGVCAPAAHLSSSLTHLRISEPGDTWHSPLSILEFFGSTPHLTHFALARRMDANIENDQIFVDEVSTLLASRPNLKMLVVRIFPSQWPRYVDENASPSSSSIWEALSLVAEADQRVVLVAAGLDGPDDTVFWANVRTSYAVRPGGPFNFWERSRIEWETQSTQDSEA</sequence>
<evidence type="ECO:0008006" key="3">
    <source>
        <dbReference type="Google" id="ProtNLM"/>
    </source>
</evidence>
<evidence type="ECO:0000313" key="2">
    <source>
        <dbReference type="Proteomes" id="UP001215598"/>
    </source>
</evidence>
<comment type="caution">
    <text evidence="1">The sequence shown here is derived from an EMBL/GenBank/DDBJ whole genome shotgun (WGS) entry which is preliminary data.</text>
</comment>
<accession>A0AAD7KDS3</accession>
<protein>
    <recommendedName>
        <fullName evidence="3">F-box domain-containing protein</fullName>
    </recommendedName>
</protein>
<dbReference type="Proteomes" id="UP001215598">
    <property type="component" value="Unassembled WGS sequence"/>
</dbReference>
<name>A0AAD7KDS3_9AGAR</name>